<evidence type="ECO:0000256" key="1">
    <source>
        <dbReference type="ARBA" id="ARBA00023015"/>
    </source>
</evidence>
<dbReference type="GO" id="GO:0003700">
    <property type="term" value="F:DNA-binding transcription factor activity"/>
    <property type="evidence" value="ECO:0007669"/>
    <property type="project" value="InterPro"/>
</dbReference>
<dbReference type="PANTHER" id="PTHR44846">
    <property type="entry name" value="MANNOSYL-D-GLYCERATE TRANSPORT/METABOLISM SYSTEM REPRESSOR MNGR-RELATED"/>
    <property type="match status" value="1"/>
</dbReference>
<reference key="1">
    <citation type="submission" date="2017-08" db="EMBL/GenBank/DDBJ databases">
        <title>A dynamic microbial community with high functional redundancy inhabits the cold, oxic subseafloor aquifer.</title>
        <authorList>
            <person name="Tully B.J."/>
            <person name="Wheat C.G."/>
            <person name="Glazer B.T."/>
            <person name="Huber J.A."/>
        </authorList>
    </citation>
    <scope>NUCLEOTIDE SEQUENCE [LARGE SCALE GENOMIC DNA]</scope>
</reference>
<dbReference type="InterPro" id="IPR050679">
    <property type="entry name" value="Bact_HTH_transcr_reg"/>
</dbReference>
<dbReference type="GO" id="GO:0045892">
    <property type="term" value="P:negative regulation of DNA-templated transcription"/>
    <property type="evidence" value="ECO:0007669"/>
    <property type="project" value="TreeGrafter"/>
</dbReference>
<dbReference type="InterPro" id="IPR036390">
    <property type="entry name" value="WH_DNA-bd_sf"/>
</dbReference>
<dbReference type="SMART" id="SM00345">
    <property type="entry name" value="HTH_GNTR"/>
    <property type="match status" value="1"/>
</dbReference>
<dbReference type="CDD" id="cd07377">
    <property type="entry name" value="WHTH_GntR"/>
    <property type="match status" value="1"/>
</dbReference>
<name>A0A2A4Z516_9PROT</name>
<dbReference type="SMART" id="SM00866">
    <property type="entry name" value="UTRA"/>
    <property type="match status" value="1"/>
</dbReference>
<dbReference type="PANTHER" id="PTHR44846:SF1">
    <property type="entry name" value="MANNOSYL-D-GLYCERATE TRANSPORT_METABOLISM SYSTEM REPRESSOR MNGR-RELATED"/>
    <property type="match status" value="1"/>
</dbReference>
<dbReference type="Gene3D" id="3.40.1410.10">
    <property type="entry name" value="Chorismate lyase-like"/>
    <property type="match status" value="1"/>
</dbReference>
<keyword evidence="2" id="KW-0238">DNA-binding</keyword>
<dbReference type="InterPro" id="IPR000524">
    <property type="entry name" value="Tscrpt_reg_HTH_GntR"/>
</dbReference>
<protein>
    <submittedName>
        <fullName evidence="5">GntR family transcriptional regulator</fullName>
    </submittedName>
</protein>
<gene>
    <name evidence="5" type="ORF">COB13_05505</name>
</gene>
<keyword evidence="3" id="KW-0804">Transcription</keyword>
<dbReference type="AlphaFoldDB" id="A0A2A4Z516"/>
<dbReference type="PROSITE" id="PS50949">
    <property type="entry name" value="HTH_GNTR"/>
    <property type="match status" value="1"/>
</dbReference>
<dbReference type="SUPFAM" id="SSF46785">
    <property type="entry name" value="Winged helix' DNA-binding domain"/>
    <property type="match status" value="1"/>
</dbReference>
<feature type="domain" description="HTH gntR-type" evidence="4">
    <location>
        <begin position="20"/>
        <end position="88"/>
    </location>
</feature>
<evidence type="ECO:0000256" key="3">
    <source>
        <dbReference type="ARBA" id="ARBA00023163"/>
    </source>
</evidence>
<dbReference type="Gene3D" id="1.10.10.10">
    <property type="entry name" value="Winged helix-like DNA-binding domain superfamily/Winged helix DNA-binding domain"/>
    <property type="match status" value="1"/>
</dbReference>
<dbReference type="Pfam" id="PF07702">
    <property type="entry name" value="UTRA"/>
    <property type="match status" value="1"/>
</dbReference>
<evidence type="ECO:0000313" key="5">
    <source>
        <dbReference type="EMBL" id="PCJ02052.1"/>
    </source>
</evidence>
<dbReference type="GO" id="GO:0003677">
    <property type="term" value="F:DNA binding"/>
    <property type="evidence" value="ECO:0007669"/>
    <property type="project" value="UniProtKB-KW"/>
</dbReference>
<dbReference type="SUPFAM" id="SSF64288">
    <property type="entry name" value="Chorismate lyase-like"/>
    <property type="match status" value="1"/>
</dbReference>
<dbReference type="InterPro" id="IPR036388">
    <property type="entry name" value="WH-like_DNA-bd_sf"/>
</dbReference>
<dbReference type="Pfam" id="PF00392">
    <property type="entry name" value="GntR"/>
    <property type="match status" value="1"/>
</dbReference>
<dbReference type="EMBL" id="NVUS01000005">
    <property type="protein sequence ID" value="PCJ02052.1"/>
    <property type="molecule type" value="Genomic_DNA"/>
</dbReference>
<keyword evidence="1" id="KW-0805">Transcription regulation</keyword>
<reference evidence="5" key="2">
    <citation type="journal article" date="2018" name="ISME J.">
        <title>A dynamic microbial community with high functional redundancy inhabits the cold, oxic subseafloor aquifer.</title>
        <authorList>
            <person name="Tully B.J."/>
            <person name="Wheat C.G."/>
            <person name="Glazer B.T."/>
            <person name="Huber J.A."/>
        </authorList>
    </citation>
    <scope>NUCLEOTIDE SEQUENCE</scope>
    <source>
        <strain evidence="5">NORP83</strain>
    </source>
</reference>
<sequence length="259" mass="28934">MAKSESSVFSNFYLNEGSPTPLYRQLQQLIKEAMELGAIAVDDAIPAERDIAADLGISRVTVRKAVRELVDEGLLVQRQGAGTFVKGRMEQPMSKLTGFTEEMAKRGMTPGVKWLDRSIGVASPEEAMALNISPGTEVSRLARIRYGADKPVAIEYTTVPRIFLPSPDLVSLSLYDVLTSTNHRPYRALQRLRAELFSAEMAELLNLGANSVALYMERRSYLRDGRAVEFTRSFYRGDSYDFVTELQLDVKTSRFPPIV</sequence>
<accession>A0A2A4Z516</accession>
<dbReference type="InterPro" id="IPR011663">
    <property type="entry name" value="UTRA"/>
</dbReference>
<dbReference type="InterPro" id="IPR028978">
    <property type="entry name" value="Chorismate_lyase_/UTRA_dom_sf"/>
</dbReference>
<comment type="caution">
    <text evidence="5">The sequence shown here is derived from an EMBL/GenBank/DDBJ whole genome shotgun (WGS) entry which is preliminary data.</text>
</comment>
<evidence type="ECO:0000259" key="4">
    <source>
        <dbReference type="PROSITE" id="PS50949"/>
    </source>
</evidence>
<dbReference type="PRINTS" id="PR00035">
    <property type="entry name" value="HTHGNTR"/>
</dbReference>
<organism evidence="5">
    <name type="scientific">OCS116 cluster bacterium</name>
    <dbReference type="NCBI Taxonomy" id="2030921"/>
    <lineage>
        <taxon>Bacteria</taxon>
        <taxon>Pseudomonadati</taxon>
        <taxon>Pseudomonadota</taxon>
        <taxon>Alphaproteobacteria</taxon>
        <taxon>OCS116 cluster</taxon>
    </lineage>
</organism>
<proteinExistence type="predicted"/>
<evidence type="ECO:0000256" key="2">
    <source>
        <dbReference type="ARBA" id="ARBA00023125"/>
    </source>
</evidence>